<feature type="domain" description="DUF418" evidence="2">
    <location>
        <begin position="231"/>
        <end position="372"/>
    </location>
</feature>
<dbReference type="AlphaFoldDB" id="A0A4R5U1K8"/>
<proteinExistence type="predicted"/>
<gene>
    <name evidence="3" type="ORF">E2F46_04725</name>
</gene>
<protein>
    <submittedName>
        <fullName evidence="3">DUF418 domain-containing protein</fullName>
    </submittedName>
</protein>
<dbReference type="InterPro" id="IPR052529">
    <property type="entry name" value="Bact_Transport_Assoc"/>
</dbReference>
<keyword evidence="4" id="KW-1185">Reference proteome</keyword>
<dbReference type="Proteomes" id="UP000294796">
    <property type="component" value="Unassembled WGS sequence"/>
</dbReference>
<feature type="transmembrane region" description="Helical" evidence="1">
    <location>
        <begin position="197"/>
        <end position="216"/>
    </location>
</feature>
<dbReference type="RefSeq" id="WP_133320918.1">
    <property type="nucleotide sequence ID" value="NZ_SMTF01000002.1"/>
</dbReference>
<keyword evidence="1" id="KW-1133">Transmembrane helix</keyword>
<feature type="transmembrane region" description="Helical" evidence="1">
    <location>
        <begin position="118"/>
        <end position="135"/>
    </location>
</feature>
<sequence length="383" mass="41651">MGTTTTRILSLDVLRGIAILGTLATNIWIFTHPEGLIGYIESSFGADGAMGVAEKVLQQASQGKFLGLLTIMFGIGLAIQRESALRAGRRWPGPYLWRASLLFLDGLLHYLLVVEFDVLMGYAVTGAVVAYVLATSERSQRAWMWTAAAIHVALLTMLTLAMLAAGDQRAEPPVLGFNPYADGTWWQLVQLRIEHVVLFRLEPAFIFFLSVALFLAGARLHARGVLEARGAVLRRRMMLLGLGVALPLDFAIGLGGGDAGWMFARYGLAPLVAFGLLALVAGFHVHRQRIGAIGRRLADVGRMALSGYVLQNILASILCYGWGFGLAARLTADSRVPATVAVFLAVAGMVMVFAHLWLRRFRRGPLEWLWHAGYRRLAAPGAG</sequence>
<accession>A0A4R5U1K8</accession>
<dbReference type="OrthoDB" id="9807744at2"/>
<feature type="transmembrane region" description="Helical" evidence="1">
    <location>
        <begin position="237"/>
        <end position="257"/>
    </location>
</feature>
<organism evidence="3 4">
    <name type="scientific">Luteimonas aestuarii</name>
    <dbReference type="NCBI Taxonomy" id="453837"/>
    <lineage>
        <taxon>Bacteria</taxon>
        <taxon>Pseudomonadati</taxon>
        <taxon>Pseudomonadota</taxon>
        <taxon>Gammaproteobacteria</taxon>
        <taxon>Lysobacterales</taxon>
        <taxon>Lysobacteraceae</taxon>
        <taxon>Luteimonas</taxon>
    </lineage>
</organism>
<feature type="transmembrane region" description="Helical" evidence="1">
    <location>
        <begin position="336"/>
        <end position="358"/>
    </location>
</feature>
<dbReference type="PANTHER" id="PTHR30590">
    <property type="entry name" value="INNER MEMBRANE PROTEIN"/>
    <property type="match status" value="1"/>
</dbReference>
<dbReference type="InterPro" id="IPR007349">
    <property type="entry name" value="DUF418"/>
</dbReference>
<reference evidence="3 4" key="1">
    <citation type="submission" date="2019-03" db="EMBL/GenBank/DDBJ databases">
        <title>Luteimonas zhaokaii sp.nov., isolated from the rectal contents of Plateau pika in Yushu, Qinghai Province, China.</title>
        <authorList>
            <person name="Zhang G."/>
        </authorList>
    </citation>
    <scope>NUCLEOTIDE SEQUENCE [LARGE SCALE GENOMIC DNA]</scope>
    <source>
        <strain evidence="3 4">B9</strain>
    </source>
</reference>
<feature type="transmembrane region" description="Helical" evidence="1">
    <location>
        <begin position="12"/>
        <end position="31"/>
    </location>
</feature>
<dbReference type="EMBL" id="SMTF01000002">
    <property type="protein sequence ID" value="TDK27500.1"/>
    <property type="molecule type" value="Genomic_DNA"/>
</dbReference>
<evidence type="ECO:0000259" key="2">
    <source>
        <dbReference type="Pfam" id="PF04235"/>
    </source>
</evidence>
<evidence type="ECO:0000256" key="1">
    <source>
        <dbReference type="SAM" id="Phobius"/>
    </source>
</evidence>
<feature type="transmembrane region" description="Helical" evidence="1">
    <location>
        <begin position="263"/>
        <end position="285"/>
    </location>
</feature>
<keyword evidence="1" id="KW-0812">Transmembrane</keyword>
<comment type="caution">
    <text evidence="3">The sequence shown here is derived from an EMBL/GenBank/DDBJ whole genome shotgun (WGS) entry which is preliminary data.</text>
</comment>
<dbReference type="PANTHER" id="PTHR30590:SF2">
    <property type="entry name" value="INNER MEMBRANE PROTEIN"/>
    <property type="match status" value="1"/>
</dbReference>
<dbReference type="Pfam" id="PF04235">
    <property type="entry name" value="DUF418"/>
    <property type="match status" value="1"/>
</dbReference>
<feature type="transmembrane region" description="Helical" evidence="1">
    <location>
        <begin position="305"/>
        <end position="324"/>
    </location>
</feature>
<feature type="transmembrane region" description="Helical" evidence="1">
    <location>
        <begin position="142"/>
        <end position="165"/>
    </location>
</feature>
<name>A0A4R5U1K8_9GAMM</name>
<evidence type="ECO:0000313" key="4">
    <source>
        <dbReference type="Proteomes" id="UP000294796"/>
    </source>
</evidence>
<keyword evidence="1" id="KW-0472">Membrane</keyword>
<evidence type="ECO:0000313" key="3">
    <source>
        <dbReference type="EMBL" id="TDK27500.1"/>
    </source>
</evidence>